<gene>
    <name evidence="1" type="ORF">DWV29_23360</name>
</gene>
<evidence type="ECO:0000313" key="1">
    <source>
        <dbReference type="EMBL" id="RGX24408.1"/>
    </source>
</evidence>
<name>A0A413F908_9FIRM</name>
<reference evidence="1 2" key="1">
    <citation type="submission" date="2018-08" db="EMBL/GenBank/DDBJ databases">
        <title>A genome reference for cultivated species of the human gut microbiota.</title>
        <authorList>
            <person name="Zou Y."/>
            <person name="Xue W."/>
            <person name="Luo G."/>
        </authorList>
    </citation>
    <scope>NUCLEOTIDE SEQUENCE [LARGE SCALE GENOMIC DNA]</scope>
    <source>
        <strain evidence="1 2">AF04-15</strain>
    </source>
</reference>
<dbReference type="EMBL" id="QSBM01000022">
    <property type="protein sequence ID" value="RGX24408.1"/>
    <property type="molecule type" value="Genomic_DNA"/>
</dbReference>
<comment type="caution">
    <text evidence="1">The sequence shown here is derived from an EMBL/GenBank/DDBJ whole genome shotgun (WGS) entry which is preliminary data.</text>
</comment>
<proteinExistence type="predicted"/>
<evidence type="ECO:0000313" key="2">
    <source>
        <dbReference type="Proteomes" id="UP000283880"/>
    </source>
</evidence>
<protein>
    <submittedName>
        <fullName evidence="1">Uncharacterized protein</fullName>
    </submittedName>
</protein>
<dbReference type="AlphaFoldDB" id="A0A413F908"/>
<dbReference type="Proteomes" id="UP000283880">
    <property type="component" value="Unassembled WGS sequence"/>
</dbReference>
<organism evidence="1 2">
    <name type="scientific">Enterocloster asparagiformis</name>
    <dbReference type="NCBI Taxonomy" id="333367"/>
    <lineage>
        <taxon>Bacteria</taxon>
        <taxon>Bacillati</taxon>
        <taxon>Bacillota</taxon>
        <taxon>Clostridia</taxon>
        <taxon>Lachnospirales</taxon>
        <taxon>Lachnospiraceae</taxon>
        <taxon>Enterocloster</taxon>
    </lineage>
</organism>
<accession>A0A413F908</accession>
<sequence length="71" mass="8651">MYFNIMIDHCLSVRLCKKAMPAYFLQQHRFITVFLFILFRTKKESDVKNYTYIRFKSQVKAIDFYGIPFII</sequence>